<dbReference type="InterPro" id="IPR011990">
    <property type="entry name" value="TPR-like_helical_dom_sf"/>
</dbReference>
<dbReference type="GO" id="GO:0055085">
    <property type="term" value="P:transmembrane transport"/>
    <property type="evidence" value="ECO:0007669"/>
    <property type="project" value="InterPro"/>
</dbReference>
<evidence type="ECO:0000259" key="1">
    <source>
        <dbReference type="Pfam" id="PF03544"/>
    </source>
</evidence>
<dbReference type="SUPFAM" id="SSF74653">
    <property type="entry name" value="TolA/TonB C-terminal domain"/>
    <property type="match status" value="1"/>
</dbReference>
<reference evidence="2" key="1">
    <citation type="journal article" date="2018" name="J. Ind. Microbiol. Biotechnol.">
        <title>Genome mining reveals uncommon alkylpyrones as type III PKS products from myxobacteria.</title>
        <authorList>
            <person name="Hug J.J."/>
            <person name="Panter F."/>
            <person name="Krug D."/>
            <person name="Muller R."/>
        </authorList>
    </citation>
    <scope>NUCLEOTIDE SEQUENCE</scope>
    <source>
        <strain evidence="2">MCy8288</strain>
    </source>
</reference>
<dbReference type="Pfam" id="PF03544">
    <property type="entry name" value="TonB_C"/>
    <property type="match status" value="1"/>
</dbReference>
<dbReference type="PROSITE" id="PS51257">
    <property type="entry name" value="PROKAR_LIPOPROTEIN"/>
    <property type="match status" value="1"/>
</dbReference>
<dbReference type="EMBL" id="MH908885">
    <property type="protein sequence ID" value="AYM52824.1"/>
    <property type="molecule type" value="Genomic_DNA"/>
</dbReference>
<dbReference type="Gene3D" id="1.25.40.10">
    <property type="entry name" value="Tetratricopeptide repeat domain"/>
    <property type="match status" value="1"/>
</dbReference>
<dbReference type="InterPro" id="IPR037682">
    <property type="entry name" value="TonB_C"/>
</dbReference>
<sequence length="381" mass="41576">MGKASPGDQGPLACAKMHPLHVVLCFLLLGATACGYSARVPSLPASHGHLSRAMGHYLDPMAERQEAYLGGTGPLYDPAPTVVVEPAQARAIFAEAVQVLSGTATEEQVKQASQDLGAACDAELEEACTYQREQFQRPTMLEGKPPEMTREALSKRAMAVAVVSCRLGTDGIVRDIQVLEAAPYGLTEALLTSLRGAKYQPAMLAGHPIEIPYTFQLNTTFSRVAPASQQELEWARTRAERFPSSPSAWAHLARVLARDLPDDPWYPNALRYLNLTSPTYWWAATELAWLHAKAGRYAEAEPLARMARKTASQNPYVLETAALVAFHQGQCKQAVLDQQRAIAKLPAEWPQEEQARFKSALAEYQRQCPSDAPAPPSAQDS</sequence>
<dbReference type="AlphaFoldDB" id="A0A3S7UVN7"/>
<protein>
    <recommendedName>
        <fullName evidence="1">TonB C-terminal domain-containing protein</fullName>
    </recommendedName>
</protein>
<name>A0A3S7UVN7_MYXFU</name>
<accession>A0A3S7UVN7</accession>
<dbReference type="Gene3D" id="3.30.1150.10">
    <property type="match status" value="1"/>
</dbReference>
<proteinExistence type="predicted"/>
<evidence type="ECO:0000313" key="2">
    <source>
        <dbReference type="EMBL" id="AYM52824.1"/>
    </source>
</evidence>
<dbReference type="SUPFAM" id="SSF48452">
    <property type="entry name" value="TPR-like"/>
    <property type="match status" value="1"/>
</dbReference>
<feature type="domain" description="TonB C-terminal" evidence="1">
    <location>
        <begin position="150"/>
        <end position="215"/>
    </location>
</feature>
<organism evidence="2">
    <name type="scientific">Myxococcus fulvus</name>
    <dbReference type="NCBI Taxonomy" id="33"/>
    <lineage>
        <taxon>Bacteria</taxon>
        <taxon>Pseudomonadati</taxon>
        <taxon>Myxococcota</taxon>
        <taxon>Myxococcia</taxon>
        <taxon>Myxococcales</taxon>
        <taxon>Cystobacterineae</taxon>
        <taxon>Myxococcaceae</taxon>
        <taxon>Myxococcus</taxon>
    </lineage>
</organism>